<reference evidence="7" key="1">
    <citation type="submission" date="2025-08" db="UniProtKB">
        <authorList>
            <consortium name="RefSeq"/>
        </authorList>
    </citation>
    <scope>IDENTIFICATION</scope>
</reference>
<evidence type="ECO:0000256" key="4">
    <source>
        <dbReference type="RuleBase" id="RU003718"/>
    </source>
</evidence>
<dbReference type="Pfam" id="PF00201">
    <property type="entry name" value="UDPGT"/>
    <property type="match status" value="1"/>
</dbReference>
<proteinExistence type="inferred from homology"/>
<organism evidence="6 7">
    <name type="scientific">Elaeis guineensis var. tenera</name>
    <name type="common">Oil palm</name>
    <dbReference type="NCBI Taxonomy" id="51953"/>
    <lineage>
        <taxon>Eukaryota</taxon>
        <taxon>Viridiplantae</taxon>
        <taxon>Streptophyta</taxon>
        <taxon>Embryophyta</taxon>
        <taxon>Tracheophyta</taxon>
        <taxon>Spermatophyta</taxon>
        <taxon>Magnoliopsida</taxon>
        <taxon>Liliopsida</taxon>
        <taxon>Arecaceae</taxon>
        <taxon>Arecoideae</taxon>
        <taxon>Cocoseae</taxon>
        <taxon>Elaeidinae</taxon>
        <taxon>Elaeis</taxon>
    </lineage>
</organism>
<dbReference type="PANTHER" id="PTHR48047">
    <property type="entry name" value="GLYCOSYLTRANSFERASE"/>
    <property type="match status" value="1"/>
</dbReference>
<dbReference type="GO" id="GO:0035251">
    <property type="term" value="F:UDP-glucosyltransferase activity"/>
    <property type="evidence" value="ECO:0007669"/>
    <property type="project" value="TreeGrafter"/>
</dbReference>
<keyword evidence="2 4" id="KW-0328">Glycosyltransferase</keyword>
<dbReference type="OrthoDB" id="5835829at2759"/>
<dbReference type="PROSITE" id="PS00375">
    <property type="entry name" value="UDPGT"/>
    <property type="match status" value="1"/>
</dbReference>
<dbReference type="FunFam" id="3.40.50.2000:FF:000103">
    <property type="entry name" value="Glycosyltransferase"/>
    <property type="match status" value="1"/>
</dbReference>
<dbReference type="InterPro" id="IPR002213">
    <property type="entry name" value="UDP_glucos_trans"/>
</dbReference>
<dbReference type="InterPro" id="IPR035595">
    <property type="entry name" value="UDP_glycos_trans_CS"/>
</dbReference>
<name>A0A6I9R1L4_ELAGV</name>
<evidence type="ECO:0000256" key="3">
    <source>
        <dbReference type="ARBA" id="ARBA00022679"/>
    </source>
</evidence>
<dbReference type="RefSeq" id="XP_010918838.2">
    <property type="nucleotide sequence ID" value="XM_010920536.3"/>
</dbReference>
<dbReference type="EC" id="2.4.1.-" evidence="5"/>
<evidence type="ECO:0000256" key="5">
    <source>
        <dbReference type="RuleBase" id="RU362057"/>
    </source>
</evidence>
<protein>
    <recommendedName>
        <fullName evidence="5">Glycosyltransferase</fullName>
        <ecNumber evidence="5">2.4.1.-</ecNumber>
    </recommendedName>
</protein>
<dbReference type="Gene3D" id="3.40.50.2000">
    <property type="entry name" value="Glycogen Phosphorylase B"/>
    <property type="match status" value="2"/>
</dbReference>
<gene>
    <name evidence="7" type="primary">LOC105043120</name>
</gene>
<evidence type="ECO:0000313" key="6">
    <source>
        <dbReference type="Proteomes" id="UP000504607"/>
    </source>
</evidence>
<dbReference type="AlphaFoldDB" id="A0A6I9R1L4"/>
<dbReference type="PANTHER" id="PTHR48047:SF107">
    <property type="entry name" value="UDP-GLYCOSYLTRANSFERASE 92A1-LIKE"/>
    <property type="match status" value="1"/>
</dbReference>
<evidence type="ECO:0000256" key="1">
    <source>
        <dbReference type="ARBA" id="ARBA00009995"/>
    </source>
</evidence>
<sequence length="538" mass="57252">MAKMICHVHHGGGPSGVSTTTPPRCGSEITYDGGTLPLNFSLEQKSGTFPVRHGFLLSSVSNETMEGNVVLFPFLAQGHMNPCLDLARLLSARYPQLTLTLVTTTGNLPHLRRVFPSHRLAHLPFHPADHGLPSDANTSFALPAHLIVPFHRATRSLEHSFRRLLSDLSTASDGPPLLCLITDMFLGWTVPVARSLGVFHAVLHPSGPFAMSIYNHFWSHVPHALSDADEFSVPGLPGVTVRRSQLSRNMLAATSPDDPNSIFVREQAEHCRRSDATLWNTADALEKPFLQAWAKSTGLPVFAVGPLFAATPKPPAGRGIKDGCAADVAAGCLSWLDGHQPGSVVYVSFGSQNRLPAMEAAALVAALEGQRRPFLWAAPVADQAPEGGAGEGMGLVVRGWVPQVEILGHAATGAFVSHCGWNSSLESMRHGVPVVGWPLVGEQTCNAKLMAEELGVCVVVGSAAEAAAAVAEVMGEGERGREVRRKAREVAAEMESAVSESREAKGASLGALDEFVEMVIRRAAASPTKLGVHQINGQ</sequence>
<dbReference type="SUPFAM" id="SSF53756">
    <property type="entry name" value="UDP-Glycosyltransferase/glycogen phosphorylase"/>
    <property type="match status" value="1"/>
</dbReference>
<evidence type="ECO:0000313" key="7">
    <source>
        <dbReference type="RefSeq" id="XP_010918838.2"/>
    </source>
</evidence>
<evidence type="ECO:0000256" key="2">
    <source>
        <dbReference type="ARBA" id="ARBA00022676"/>
    </source>
</evidence>
<dbReference type="Proteomes" id="UP000504607">
    <property type="component" value="Chromosome 4"/>
</dbReference>
<dbReference type="FunFam" id="3.40.50.2000:FF:000060">
    <property type="entry name" value="Glycosyltransferase"/>
    <property type="match status" value="1"/>
</dbReference>
<accession>A0A6I9R1L4</accession>
<keyword evidence="3 4" id="KW-0808">Transferase</keyword>
<dbReference type="InParanoid" id="A0A6I9R1L4"/>
<dbReference type="GeneID" id="105043120"/>
<comment type="similarity">
    <text evidence="1 4">Belongs to the UDP-glycosyltransferase family.</text>
</comment>
<keyword evidence="6" id="KW-1185">Reference proteome</keyword>
<dbReference type="CDD" id="cd03784">
    <property type="entry name" value="GT1_Gtf-like"/>
    <property type="match status" value="1"/>
</dbReference>
<dbReference type="KEGG" id="egu:105043120"/>